<dbReference type="Proteomes" id="UP000547879">
    <property type="component" value="Unassembled WGS sequence"/>
</dbReference>
<sequence length="62" mass="6942">MITSDPIYRAVQEPDYSWTVIVVETGLAYRVSGYPMALLTEDVATALADVLNDIDNEKRTIH</sequence>
<dbReference type="AlphaFoldDB" id="A0A7W9YD01"/>
<comment type="caution">
    <text evidence="1">The sequence shown here is derived from an EMBL/GenBank/DDBJ whole genome shotgun (WGS) entry which is preliminary data.</text>
</comment>
<keyword evidence="2" id="KW-1185">Reference proteome</keyword>
<organism evidence="1 2">
    <name type="scientific">Rhizobium wenxiniae</name>
    <dbReference type="NCBI Taxonomy" id="1737357"/>
    <lineage>
        <taxon>Bacteria</taxon>
        <taxon>Pseudomonadati</taxon>
        <taxon>Pseudomonadota</taxon>
        <taxon>Alphaproteobacteria</taxon>
        <taxon>Hyphomicrobiales</taxon>
        <taxon>Rhizobiaceae</taxon>
        <taxon>Rhizobium/Agrobacterium group</taxon>
        <taxon>Rhizobium</taxon>
    </lineage>
</organism>
<protein>
    <submittedName>
        <fullName evidence="1">Uncharacterized protein</fullName>
    </submittedName>
</protein>
<accession>A0A7W9YD01</accession>
<proteinExistence type="predicted"/>
<dbReference type="EMBL" id="JACHEG010000020">
    <property type="protein sequence ID" value="MBB6166367.1"/>
    <property type="molecule type" value="Genomic_DNA"/>
</dbReference>
<gene>
    <name evidence="1" type="ORF">HNQ72_006219</name>
</gene>
<evidence type="ECO:0000313" key="1">
    <source>
        <dbReference type="EMBL" id="MBB6166367.1"/>
    </source>
</evidence>
<reference evidence="1 2" key="1">
    <citation type="submission" date="2020-08" db="EMBL/GenBank/DDBJ databases">
        <title>Genomic Encyclopedia of Type Strains, Phase IV (KMG-IV): sequencing the most valuable type-strain genomes for metagenomic binning, comparative biology and taxonomic classification.</title>
        <authorList>
            <person name="Goeker M."/>
        </authorList>
    </citation>
    <scope>NUCLEOTIDE SEQUENCE [LARGE SCALE GENOMIC DNA]</scope>
    <source>
        <strain evidence="1 2">DSM 100734</strain>
    </source>
</reference>
<dbReference type="RefSeq" id="WP_183998329.1">
    <property type="nucleotide sequence ID" value="NZ_BMHW01000023.1"/>
</dbReference>
<name>A0A7W9YD01_9HYPH</name>
<evidence type="ECO:0000313" key="2">
    <source>
        <dbReference type="Proteomes" id="UP000547879"/>
    </source>
</evidence>